<dbReference type="Proteomes" id="UP000664632">
    <property type="component" value="Unassembled WGS sequence"/>
</dbReference>
<keyword evidence="2" id="KW-1185">Reference proteome</keyword>
<name>A0ABS3GYY2_9ENTE</name>
<dbReference type="RefSeq" id="WP_207112530.1">
    <property type="nucleotide sequence ID" value="NZ_JAFLWD010000020.1"/>
</dbReference>
<evidence type="ECO:0008006" key="3">
    <source>
        <dbReference type="Google" id="ProtNLM"/>
    </source>
</evidence>
<proteinExistence type="predicted"/>
<protein>
    <recommendedName>
        <fullName evidence="3">Type IV pilus assembly protein PilM</fullName>
    </recommendedName>
</protein>
<organism evidence="1 2">
    <name type="scientific">Candidatus Enterococcus ikei</name>
    <dbReference type="NCBI Taxonomy" id="2815326"/>
    <lineage>
        <taxon>Bacteria</taxon>
        <taxon>Bacillati</taxon>
        <taxon>Bacillota</taxon>
        <taxon>Bacilli</taxon>
        <taxon>Lactobacillales</taxon>
        <taxon>Enterococcaceae</taxon>
        <taxon>Enterococcus</taxon>
    </lineage>
</organism>
<dbReference type="EMBL" id="JAFLWD010000020">
    <property type="protein sequence ID" value="MBO0440473.1"/>
    <property type="molecule type" value="Genomic_DNA"/>
</dbReference>
<dbReference type="Gene3D" id="3.30.420.40">
    <property type="match status" value="2"/>
</dbReference>
<evidence type="ECO:0000313" key="1">
    <source>
        <dbReference type="EMBL" id="MBO0440473.1"/>
    </source>
</evidence>
<evidence type="ECO:0000313" key="2">
    <source>
        <dbReference type="Proteomes" id="UP000664632"/>
    </source>
</evidence>
<comment type="caution">
    <text evidence="1">The sequence shown here is derived from an EMBL/GenBank/DDBJ whole genome shotgun (WGS) entry which is preliminary data.</text>
</comment>
<gene>
    <name evidence="1" type="ORF">JZO69_08885</name>
</gene>
<dbReference type="Gene3D" id="3.30.1490.300">
    <property type="match status" value="1"/>
</dbReference>
<accession>A0ABS3GYY2</accession>
<sequence length="346" mass="39336">MEETIILKKGLKTVVGLDIKKNVIRFVILKSTNPLVIHKKGEIVLKSSIFKNGKLVNKQMLLEGIKQLFKEHKIKNPHVIFSACNHELLIRSIPENGMRNDKEVKKYLFLELGESISVPFEQPTFDLLVFEKQKARQKKKVQKKAAKQKVKATRRDRMVVDGEIYFVATSEPTLISLGDGIQQASGIPSAVDLNSLAYTRAISRNIKWSEVLLLIEVDCGVATFTIFENHIPIYSQYEEYNVANWKYIEDDNGEYKAEFHKDKEDDALSDLADVTKNILYYYSNTLAVGKKISKIYLVGEHPLLFKQVVKSMETRIDIPVVAVNTEKRYAIPSKYLLAAGLAMKGV</sequence>
<reference evidence="1 2" key="1">
    <citation type="submission" date="2021-03" db="EMBL/GenBank/DDBJ databases">
        <title>Enterococcal diversity collection.</title>
        <authorList>
            <person name="Gilmore M.S."/>
            <person name="Schwartzman J."/>
            <person name="Van Tyne D."/>
            <person name="Martin M."/>
            <person name="Earl A.M."/>
            <person name="Manson A.L."/>
            <person name="Straub T."/>
            <person name="Salamzade R."/>
            <person name="Saavedra J."/>
            <person name="Lebreton F."/>
            <person name="Prichula J."/>
            <person name="Schaufler K."/>
            <person name="Gaca A."/>
            <person name="Sgardioli B."/>
            <person name="Wagenaar J."/>
            <person name="Strong T."/>
        </authorList>
    </citation>
    <scope>NUCLEOTIDE SEQUENCE [LARGE SCALE GENOMIC DNA]</scope>
    <source>
        <strain evidence="1 2">DIV0869a</strain>
    </source>
</reference>